<feature type="transmembrane region" description="Helical" evidence="1">
    <location>
        <begin position="80"/>
        <end position="104"/>
    </location>
</feature>
<gene>
    <name evidence="2" type="ORF">A2125_01475</name>
</gene>
<dbReference type="Proteomes" id="UP000178812">
    <property type="component" value="Unassembled WGS sequence"/>
</dbReference>
<evidence type="ECO:0000313" key="2">
    <source>
        <dbReference type="EMBL" id="OGM06042.1"/>
    </source>
</evidence>
<comment type="caution">
    <text evidence="2">The sequence shown here is derived from an EMBL/GenBank/DDBJ whole genome shotgun (WGS) entry which is preliminary data.</text>
</comment>
<accession>A0A1F7WTC8</accession>
<proteinExistence type="predicted"/>
<evidence type="ECO:0000256" key="1">
    <source>
        <dbReference type="SAM" id="Phobius"/>
    </source>
</evidence>
<name>A0A1F7WTC8_9BACT</name>
<dbReference type="EMBL" id="MGFM01000006">
    <property type="protein sequence ID" value="OGM06042.1"/>
    <property type="molecule type" value="Genomic_DNA"/>
</dbReference>
<evidence type="ECO:0000313" key="3">
    <source>
        <dbReference type="Proteomes" id="UP000178812"/>
    </source>
</evidence>
<keyword evidence="1" id="KW-1133">Transmembrane helix</keyword>
<dbReference type="AlphaFoldDB" id="A0A1F7WTC8"/>
<sequence length="106" mass="12346">MNEDNYQKIINILNEHQEHSIAFRSDTTSELKQIGRRLDISNGRMAKQEEATQKLREEDIKMSEGLKLIKENGRFVRDRYWTIITSVVSALIISAIISTVVWVINR</sequence>
<keyword evidence="1" id="KW-0472">Membrane</keyword>
<protein>
    <submittedName>
        <fullName evidence="2">Uncharacterized protein</fullName>
    </submittedName>
</protein>
<reference evidence="2 3" key="1">
    <citation type="journal article" date="2016" name="Nat. Commun.">
        <title>Thousands of microbial genomes shed light on interconnected biogeochemical processes in an aquifer system.</title>
        <authorList>
            <person name="Anantharaman K."/>
            <person name="Brown C.T."/>
            <person name="Hug L.A."/>
            <person name="Sharon I."/>
            <person name="Castelle C.J."/>
            <person name="Probst A.J."/>
            <person name="Thomas B.C."/>
            <person name="Singh A."/>
            <person name="Wilkins M.J."/>
            <person name="Karaoz U."/>
            <person name="Brodie E.L."/>
            <person name="Williams K.H."/>
            <person name="Hubbard S.S."/>
            <person name="Banfield J.F."/>
        </authorList>
    </citation>
    <scope>NUCLEOTIDE SEQUENCE [LARGE SCALE GENOMIC DNA]</scope>
</reference>
<keyword evidence="1" id="KW-0812">Transmembrane</keyword>
<organism evidence="2 3">
    <name type="scientific">Candidatus Woesebacteria bacterium GWB1_43_5</name>
    <dbReference type="NCBI Taxonomy" id="1802474"/>
    <lineage>
        <taxon>Bacteria</taxon>
        <taxon>Candidatus Woeseibacteriota</taxon>
    </lineage>
</organism>